<evidence type="ECO:0000313" key="2">
    <source>
        <dbReference type="Proteomes" id="UP000219068"/>
    </source>
</evidence>
<sequence>MPLKNAPAKSSRCSNPVKDRSRLLPLSIFFFRAPVRGIRPFVYGLLALAFACHAPPARADYTSGYKAYQAGNYEMARAQWRVAAQEDDPRAQYALGLLYYRGLAGPQDYRQAAEWFALAARANHPNAVYYLGLMYFNGWGLRYDQFRATEFFKRALRAAPDNSDAAFLIGEQYFHGRGAEQNYVEAAHYYRIAAENGMHAAQFLLGAMTERGWGVEPDYADAYYWLRRSALGPLTLPPGVELEMDPATAIANLEPKLRLEEIRRVDEWLKELLVPQMK</sequence>
<dbReference type="EMBL" id="OBMM01000004">
    <property type="protein sequence ID" value="SOC24404.1"/>
    <property type="molecule type" value="Genomic_DNA"/>
</dbReference>
<evidence type="ECO:0000313" key="1">
    <source>
        <dbReference type="EMBL" id="SOC24404.1"/>
    </source>
</evidence>
<dbReference type="Proteomes" id="UP000219068">
    <property type="component" value="Unassembled WGS sequence"/>
</dbReference>
<proteinExistence type="predicted"/>
<reference evidence="1 2" key="1">
    <citation type="submission" date="2017-08" db="EMBL/GenBank/DDBJ databases">
        <authorList>
            <person name="de Groot N.N."/>
        </authorList>
    </citation>
    <scope>NUCLEOTIDE SEQUENCE [LARGE SCALE GENOMIC DNA]</scope>
    <source>
        <strain evidence="1 2">USBA 78</strain>
    </source>
</reference>
<dbReference type="PANTHER" id="PTHR43628:SF1">
    <property type="entry name" value="CHITIN SYNTHASE REGULATORY FACTOR 2-RELATED"/>
    <property type="match status" value="1"/>
</dbReference>
<dbReference type="InterPro" id="IPR011990">
    <property type="entry name" value="TPR-like_helical_dom_sf"/>
</dbReference>
<organism evidence="1 2">
    <name type="scientific">Thalassospira xiamenensis</name>
    <dbReference type="NCBI Taxonomy" id="220697"/>
    <lineage>
        <taxon>Bacteria</taxon>
        <taxon>Pseudomonadati</taxon>
        <taxon>Pseudomonadota</taxon>
        <taxon>Alphaproteobacteria</taxon>
        <taxon>Rhodospirillales</taxon>
        <taxon>Thalassospiraceae</taxon>
        <taxon>Thalassospira</taxon>
    </lineage>
</organism>
<protein>
    <recommendedName>
        <fullName evidence="3">Sel1 repeat-containing protein</fullName>
    </recommendedName>
</protein>
<accession>A0A285TNN5</accession>
<dbReference type="AlphaFoldDB" id="A0A285TNN5"/>
<dbReference type="Gene3D" id="1.25.40.10">
    <property type="entry name" value="Tetratricopeptide repeat domain"/>
    <property type="match status" value="1"/>
</dbReference>
<dbReference type="InterPro" id="IPR052945">
    <property type="entry name" value="Mitotic_Regulator"/>
</dbReference>
<evidence type="ECO:0008006" key="3">
    <source>
        <dbReference type="Google" id="ProtNLM"/>
    </source>
</evidence>
<gene>
    <name evidence="1" type="ORF">SAMN05428964_104320</name>
</gene>
<dbReference type="Pfam" id="PF08238">
    <property type="entry name" value="Sel1"/>
    <property type="match status" value="4"/>
</dbReference>
<dbReference type="SUPFAM" id="SSF81901">
    <property type="entry name" value="HCP-like"/>
    <property type="match status" value="1"/>
</dbReference>
<dbReference type="SMART" id="SM00671">
    <property type="entry name" value="SEL1"/>
    <property type="match status" value="4"/>
</dbReference>
<dbReference type="PANTHER" id="PTHR43628">
    <property type="entry name" value="ACTIVATOR OF C KINASE PROTEIN 1-RELATED"/>
    <property type="match status" value="1"/>
</dbReference>
<dbReference type="InterPro" id="IPR006597">
    <property type="entry name" value="Sel1-like"/>
</dbReference>
<name>A0A285TNN5_9PROT</name>